<dbReference type="EMBL" id="JANBPY010001497">
    <property type="protein sequence ID" value="KAJ1959786.1"/>
    <property type="molecule type" value="Genomic_DNA"/>
</dbReference>
<protein>
    <submittedName>
        <fullName evidence="2">Uncharacterized protein</fullName>
    </submittedName>
</protein>
<accession>A0A9W8APR2</accession>
<reference evidence="2" key="1">
    <citation type="submission" date="2022-07" db="EMBL/GenBank/DDBJ databases">
        <title>Phylogenomic reconstructions and comparative analyses of Kickxellomycotina fungi.</title>
        <authorList>
            <person name="Reynolds N.K."/>
            <person name="Stajich J.E."/>
            <person name="Barry K."/>
            <person name="Grigoriev I.V."/>
            <person name="Crous P."/>
            <person name="Smith M.E."/>
        </authorList>
    </citation>
    <scope>NUCLEOTIDE SEQUENCE</scope>
    <source>
        <strain evidence="2">RSA 1196</strain>
    </source>
</reference>
<keyword evidence="3" id="KW-1185">Reference proteome</keyword>
<comment type="caution">
    <text evidence="2">The sequence shown here is derived from an EMBL/GenBank/DDBJ whole genome shotgun (WGS) entry which is preliminary data.</text>
</comment>
<evidence type="ECO:0000313" key="2">
    <source>
        <dbReference type="EMBL" id="KAJ1959786.1"/>
    </source>
</evidence>
<keyword evidence="1" id="KW-0732">Signal</keyword>
<proteinExistence type="predicted"/>
<sequence>MRVTYCSHVALLVSLALVNVGCTMLPLEGGRRAPILHRRSEDSIYDDVVRDSKPLQKLKKDLVMFAFSSEFENSNFYWDKYYDARDAFWDYLRKKEKGDDEYDGVLEIIHDGDENQVRKLFADGTIFCKDSNGNYGQPLSSTTWHPKGRTQEETMWKKMIDDKKQNVEDVMNALVKRGLHNQRVNNSTEFLSPTHNDTVTNECYDVSFHDGQDVMLKWAIADRKKDQTDKVLKTYHTQMGRFNNFIMGSLYLAYLMEFDDKMEAISDKLNCTEVNDNMRDSCNTLYNYVTKLFSTGELSRTETDIPDYFYSSKPSKKRKEAKNEFYSYNRNQINPTEFLEVY</sequence>
<evidence type="ECO:0000256" key="1">
    <source>
        <dbReference type="SAM" id="SignalP"/>
    </source>
</evidence>
<feature type="signal peptide" evidence="1">
    <location>
        <begin position="1"/>
        <end position="23"/>
    </location>
</feature>
<dbReference type="Proteomes" id="UP001150925">
    <property type="component" value="Unassembled WGS sequence"/>
</dbReference>
<dbReference type="AlphaFoldDB" id="A0A9W8APR2"/>
<name>A0A9W8APR2_9FUNG</name>
<feature type="chain" id="PRO_5040771304" evidence="1">
    <location>
        <begin position="24"/>
        <end position="342"/>
    </location>
</feature>
<organism evidence="2 3">
    <name type="scientific">Dispira parvispora</name>
    <dbReference type="NCBI Taxonomy" id="1520584"/>
    <lineage>
        <taxon>Eukaryota</taxon>
        <taxon>Fungi</taxon>
        <taxon>Fungi incertae sedis</taxon>
        <taxon>Zoopagomycota</taxon>
        <taxon>Kickxellomycotina</taxon>
        <taxon>Dimargaritomycetes</taxon>
        <taxon>Dimargaritales</taxon>
        <taxon>Dimargaritaceae</taxon>
        <taxon>Dispira</taxon>
    </lineage>
</organism>
<gene>
    <name evidence="2" type="ORF">IWQ62_004479</name>
</gene>
<evidence type="ECO:0000313" key="3">
    <source>
        <dbReference type="Proteomes" id="UP001150925"/>
    </source>
</evidence>